<keyword evidence="3" id="KW-0723">Serine/threonine-protein kinase</keyword>
<keyword evidence="7 13" id="KW-0418">Kinase</keyword>
<dbReference type="OrthoDB" id="31344at2157"/>
<dbReference type="Gene3D" id="3.30.200.20">
    <property type="entry name" value="Phosphorylase Kinase, domain 1"/>
    <property type="match status" value="1"/>
</dbReference>
<dbReference type="AlphaFoldDB" id="A0A4P2VBW9"/>
<evidence type="ECO:0000256" key="10">
    <source>
        <dbReference type="ARBA" id="ARBA00047899"/>
    </source>
</evidence>
<dbReference type="SMART" id="SM00090">
    <property type="entry name" value="RIO"/>
    <property type="match status" value="1"/>
</dbReference>
<dbReference type="KEGG" id="ccai:NAS2_0220"/>
<dbReference type="EC" id="2.7.11.1" evidence="2"/>
<evidence type="ECO:0000256" key="1">
    <source>
        <dbReference type="ARBA" id="ARBA00009196"/>
    </source>
</evidence>
<evidence type="ECO:0000256" key="3">
    <source>
        <dbReference type="ARBA" id="ARBA00022527"/>
    </source>
</evidence>
<evidence type="ECO:0000256" key="8">
    <source>
        <dbReference type="ARBA" id="ARBA00022840"/>
    </source>
</evidence>
<gene>
    <name evidence="13" type="ORF">NAS2_0220</name>
</gene>
<comment type="catalytic activity">
    <reaction evidence="11">
        <text>L-seryl-[protein] + ATP = O-phospho-L-seryl-[protein] + ADP + H(+)</text>
        <dbReference type="Rhea" id="RHEA:17989"/>
        <dbReference type="Rhea" id="RHEA-COMP:9863"/>
        <dbReference type="Rhea" id="RHEA-COMP:11604"/>
        <dbReference type="ChEBI" id="CHEBI:15378"/>
        <dbReference type="ChEBI" id="CHEBI:29999"/>
        <dbReference type="ChEBI" id="CHEBI:30616"/>
        <dbReference type="ChEBI" id="CHEBI:83421"/>
        <dbReference type="ChEBI" id="CHEBI:456216"/>
        <dbReference type="EC" id="2.7.11.1"/>
    </reaction>
</comment>
<dbReference type="GeneID" id="55584037"/>
<accession>A0A4P2VBW9</accession>
<keyword evidence="4 13" id="KW-0808">Transferase</keyword>
<proteinExistence type="inferred from homology"/>
<dbReference type="Proteomes" id="UP000509448">
    <property type="component" value="Chromosome"/>
</dbReference>
<evidence type="ECO:0000256" key="6">
    <source>
        <dbReference type="ARBA" id="ARBA00022741"/>
    </source>
</evidence>
<name>A0A4P2VBW9_9ARCH</name>
<comment type="catalytic activity">
    <reaction evidence="10">
        <text>L-threonyl-[protein] + ATP = O-phospho-L-threonyl-[protein] + ADP + H(+)</text>
        <dbReference type="Rhea" id="RHEA:46608"/>
        <dbReference type="Rhea" id="RHEA-COMP:11060"/>
        <dbReference type="Rhea" id="RHEA-COMP:11605"/>
        <dbReference type="ChEBI" id="CHEBI:15378"/>
        <dbReference type="ChEBI" id="CHEBI:30013"/>
        <dbReference type="ChEBI" id="CHEBI:30616"/>
        <dbReference type="ChEBI" id="CHEBI:61977"/>
        <dbReference type="ChEBI" id="CHEBI:456216"/>
        <dbReference type="EC" id="2.7.11.1"/>
    </reaction>
</comment>
<evidence type="ECO:0000256" key="11">
    <source>
        <dbReference type="ARBA" id="ARBA00048679"/>
    </source>
</evidence>
<keyword evidence="14" id="KW-1185">Reference proteome</keyword>
<dbReference type="InterPro" id="IPR011009">
    <property type="entry name" value="Kinase-like_dom_sf"/>
</dbReference>
<dbReference type="GO" id="GO:0005524">
    <property type="term" value="F:ATP binding"/>
    <property type="evidence" value="ECO:0007669"/>
    <property type="project" value="UniProtKB-KW"/>
</dbReference>
<dbReference type="GO" id="GO:0046872">
    <property type="term" value="F:metal ion binding"/>
    <property type="evidence" value="ECO:0007669"/>
    <property type="project" value="UniProtKB-KW"/>
</dbReference>
<evidence type="ECO:0000256" key="5">
    <source>
        <dbReference type="ARBA" id="ARBA00022723"/>
    </source>
</evidence>
<organism evidence="13 14">
    <name type="scientific">Conexivisphaera calida</name>
    <dbReference type="NCBI Taxonomy" id="1874277"/>
    <lineage>
        <taxon>Archaea</taxon>
        <taxon>Nitrososphaerota</taxon>
        <taxon>Conexivisphaeria</taxon>
        <taxon>Conexivisphaerales</taxon>
        <taxon>Conexivisphaeraceae</taxon>
        <taxon>Conexivisphaera</taxon>
    </lineage>
</organism>
<dbReference type="InterPro" id="IPR018934">
    <property type="entry name" value="RIO_dom"/>
</dbReference>
<evidence type="ECO:0000256" key="4">
    <source>
        <dbReference type="ARBA" id="ARBA00022679"/>
    </source>
</evidence>
<dbReference type="RefSeq" id="WP_174447945.1">
    <property type="nucleotide sequence ID" value="NZ_AP018732.1"/>
</dbReference>
<comment type="similarity">
    <text evidence="1">Belongs to the protein kinase superfamily. RIO-type Ser/Thr kinase family.</text>
</comment>
<dbReference type="InterPro" id="IPR000687">
    <property type="entry name" value="RIO_kinase"/>
</dbReference>
<evidence type="ECO:0000256" key="2">
    <source>
        <dbReference type="ARBA" id="ARBA00012513"/>
    </source>
</evidence>
<evidence type="ECO:0000256" key="7">
    <source>
        <dbReference type="ARBA" id="ARBA00022777"/>
    </source>
</evidence>
<dbReference type="InterPro" id="IPR051272">
    <property type="entry name" value="RIO-type_Ser/Thr_kinase"/>
</dbReference>
<keyword evidence="8" id="KW-0067">ATP-binding</keyword>
<dbReference type="GO" id="GO:0106310">
    <property type="term" value="F:protein serine kinase activity"/>
    <property type="evidence" value="ECO:0007669"/>
    <property type="project" value="RHEA"/>
</dbReference>
<keyword evidence="5" id="KW-0479">Metal-binding</keyword>
<dbReference type="EMBL" id="AP018732">
    <property type="protein sequence ID" value="BBE41617.1"/>
    <property type="molecule type" value="Genomic_DNA"/>
</dbReference>
<keyword evidence="9" id="KW-0460">Magnesium</keyword>
<dbReference type="GO" id="GO:0004674">
    <property type="term" value="F:protein serine/threonine kinase activity"/>
    <property type="evidence" value="ECO:0007669"/>
    <property type="project" value="UniProtKB-KW"/>
</dbReference>
<evidence type="ECO:0000313" key="14">
    <source>
        <dbReference type="Proteomes" id="UP000509448"/>
    </source>
</evidence>
<reference evidence="13 14" key="1">
    <citation type="journal article" date="2019" name="ISME J.">
        <title>Isolation and characterization of a thermophilic sulfur- and iron-reducing thaumarchaeote from a terrestrial acidic hot spring.</title>
        <authorList>
            <person name="Kato S."/>
            <person name="Itoh T."/>
            <person name="Yuki M."/>
            <person name="Nagamori M."/>
            <person name="Ohnishi M."/>
            <person name="Uematsu K."/>
            <person name="Suzuki K."/>
            <person name="Takashina T."/>
            <person name="Ohkuma M."/>
        </authorList>
    </citation>
    <scope>NUCLEOTIDE SEQUENCE [LARGE SCALE GENOMIC DNA]</scope>
    <source>
        <strain evidence="13 14">NAS-02</strain>
    </source>
</reference>
<feature type="domain" description="RIO kinase" evidence="12">
    <location>
        <begin position="30"/>
        <end position="260"/>
    </location>
</feature>
<dbReference type="Pfam" id="PF01163">
    <property type="entry name" value="RIO1"/>
    <property type="match status" value="1"/>
</dbReference>
<dbReference type="SUPFAM" id="SSF56112">
    <property type="entry name" value="Protein kinase-like (PK-like)"/>
    <property type="match status" value="1"/>
</dbReference>
<dbReference type="PANTHER" id="PTHR45723">
    <property type="entry name" value="SERINE/THREONINE-PROTEIN KINASE RIO1"/>
    <property type="match status" value="1"/>
</dbReference>
<keyword evidence="6" id="KW-0547">Nucleotide-binding</keyword>
<dbReference type="CDD" id="cd05145">
    <property type="entry name" value="RIO1_like"/>
    <property type="match status" value="1"/>
</dbReference>
<sequence>MSEDEEDRASERASREFLKRERRDRIKVKDADDYKVIEGVFDSRTLMFVYSLMKGGYIGSIKGAVKSGKEARVYWGSTPSGAPVAVKIYYTVASQFKRRLMYIEGDPRFTSIRRDPHGLAEVWARKEYANLKQAHDAGVKVPAPIAVRGNVLVMEFVGEGGRPAPLLAESEVDERDYNILIEDIGKLWRDASIVHADLSEYNVFKWRGDVILFDFGSSVDVSHPMAEEFLRRDVEIITKFFERHGISVRDPEEVVEEVLG</sequence>
<dbReference type="Gene3D" id="1.10.510.10">
    <property type="entry name" value="Transferase(Phosphotransferase) domain 1"/>
    <property type="match status" value="1"/>
</dbReference>
<protein>
    <recommendedName>
        <fullName evidence="2">non-specific serine/threonine protein kinase</fullName>
        <ecNumber evidence="2">2.7.11.1</ecNumber>
    </recommendedName>
</protein>
<evidence type="ECO:0000256" key="9">
    <source>
        <dbReference type="ARBA" id="ARBA00022842"/>
    </source>
</evidence>
<evidence type="ECO:0000313" key="13">
    <source>
        <dbReference type="EMBL" id="BBE41617.1"/>
    </source>
</evidence>
<evidence type="ECO:0000259" key="12">
    <source>
        <dbReference type="SMART" id="SM00090"/>
    </source>
</evidence>